<dbReference type="AlphaFoldDB" id="A0A841EFG6"/>
<keyword evidence="2" id="KW-1185">Reference proteome</keyword>
<accession>A0A841EFG6</accession>
<sequence length="121" mass="14080">MKFKGVIILSLLILFFGGCSKQETIDRSVCGVVNPTADLPWLKEFTEKMQQGDYGDCSRCVMYLESYNSKDVLIVENFPDNCVLCQMRECDGSYLKFNNFDENQNFINSLKKDMIIWKYKQ</sequence>
<dbReference type="RefSeq" id="WP_184130276.1">
    <property type="nucleotide sequence ID" value="NZ_JACHKT010000003.1"/>
</dbReference>
<evidence type="ECO:0008006" key="3">
    <source>
        <dbReference type="Google" id="ProtNLM"/>
    </source>
</evidence>
<gene>
    <name evidence="1" type="ORF">HNP25_000681</name>
</gene>
<dbReference type="EMBL" id="JACHKT010000003">
    <property type="protein sequence ID" value="MBB6002032.1"/>
    <property type="molecule type" value="Genomic_DNA"/>
</dbReference>
<name>A0A841EFG6_9BACT</name>
<evidence type="ECO:0000313" key="2">
    <source>
        <dbReference type="Proteomes" id="UP000524404"/>
    </source>
</evidence>
<comment type="caution">
    <text evidence="1">The sequence shown here is derived from an EMBL/GenBank/DDBJ whole genome shotgun (WGS) entry which is preliminary data.</text>
</comment>
<dbReference type="PROSITE" id="PS51257">
    <property type="entry name" value="PROKAR_LIPOPROTEIN"/>
    <property type="match status" value="1"/>
</dbReference>
<evidence type="ECO:0000313" key="1">
    <source>
        <dbReference type="EMBL" id="MBB6002032.1"/>
    </source>
</evidence>
<protein>
    <recommendedName>
        <fullName evidence="3">Lipoprotein</fullName>
    </recommendedName>
</protein>
<dbReference type="Proteomes" id="UP000524404">
    <property type="component" value="Unassembled WGS sequence"/>
</dbReference>
<proteinExistence type="predicted"/>
<reference evidence="1 2" key="1">
    <citation type="submission" date="2020-08" db="EMBL/GenBank/DDBJ databases">
        <title>Functional genomics of gut bacteria from endangered species of beetles.</title>
        <authorList>
            <person name="Carlos-Shanley C."/>
        </authorList>
    </citation>
    <scope>NUCLEOTIDE SEQUENCE [LARGE SCALE GENOMIC DNA]</scope>
    <source>
        <strain evidence="1 2">S00070</strain>
    </source>
</reference>
<organism evidence="1 2">
    <name type="scientific">Arcicella rosea</name>
    <dbReference type="NCBI Taxonomy" id="502909"/>
    <lineage>
        <taxon>Bacteria</taxon>
        <taxon>Pseudomonadati</taxon>
        <taxon>Bacteroidota</taxon>
        <taxon>Cytophagia</taxon>
        <taxon>Cytophagales</taxon>
        <taxon>Flectobacillaceae</taxon>
        <taxon>Arcicella</taxon>
    </lineage>
</organism>